<dbReference type="AlphaFoldDB" id="A0A3D8II46"/>
<accession>A0A3D8II46</accession>
<keyword evidence="1" id="KW-1133">Transmembrane helix</keyword>
<comment type="caution">
    <text evidence="2">The sequence shown here is derived from an EMBL/GenBank/DDBJ whole genome shotgun (WGS) entry which is preliminary data.</text>
</comment>
<dbReference type="Proteomes" id="UP000256379">
    <property type="component" value="Unassembled WGS sequence"/>
</dbReference>
<proteinExistence type="predicted"/>
<keyword evidence="1" id="KW-0812">Transmembrane</keyword>
<keyword evidence="1" id="KW-0472">Membrane</keyword>
<gene>
    <name evidence="2" type="ORF">CQA53_07855</name>
</gene>
<reference evidence="2 3" key="1">
    <citation type="submission" date="2018-04" db="EMBL/GenBank/DDBJ databases">
        <title>Novel Campyloabacter and Helicobacter Species and Strains.</title>
        <authorList>
            <person name="Mannion A.J."/>
            <person name="Shen Z."/>
            <person name="Fox J.G."/>
        </authorList>
    </citation>
    <scope>NUCLEOTIDE SEQUENCE [LARGE SCALE GENOMIC DNA]</scope>
    <source>
        <strain evidence="2 3">MIT 17-337</strain>
    </source>
</reference>
<protein>
    <submittedName>
        <fullName evidence="2">Uncharacterized protein</fullName>
    </submittedName>
</protein>
<keyword evidence="3" id="KW-1185">Reference proteome</keyword>
<name>A0A3D8II46_9HELI</name>
<evidence type="ECO:0000313" key="3">
    <source>
        <dbReference type="Proteomes" id="UP000256379"/>
    </source>
</evidence>
<evidence type="ECO:0000313" key="2">
    <source>
        <dbReference type="EMBL" id="RDU64231.1"/>
    </source>
</evidence>
<dbReference type="OrthoDB" id="5325725at2"/>
<dbReference type="RefSeq" id="WP_115543456.1">
    <property type="nucleotide sequence ID" value="NZ_NXLQ01000019.1"/>
</dbReference>
<sequence length="133" mass="15338">MYSYFFYLILWAICFIMVLPVLIVGVLYIFMSNKPVKKEEFTIEIMLSIIKGAKTKQAFEAALTQFKSKYKVFDDDKHFDTWINCIKELAHSTNWDTDAVAKFGQELEDANTAHAKKISIAIATVLKTKDQKK</sequence>
<evidence type="ECO:0000256" key="1">
    <source>
        <dbReference type="SAM" id="Phobius"/>
    </source>
</evidence>
<dbReference type="EMBL" id="NXLQ01000019">
    <property type="protein sequence ID" value="RDU64231.1"/>
    <property type="molecule type" value="Genomic_DNA"/>
</dbReference>
<feature type="transmembrane region" description="Helical" evidence="1">
    <location>
        <begin position="6"/>
        <end position="30"/>
    </location>
</feature>
<organism evidence="2 3">
    <name type="scientific">Helicobacter didelphidarum</name>
    <dbReference type="NCBI Taxonomy" id="2040648"/>
    <lineage>
        <taxon>Bacteria</taxon>
        <taxon>Pseudomonadati</taxon>
        <taxon>Campylobacterota</taxon>
        <taxon>Epsilonproteobacteria</taxon>
        <taxon>Campylobacterales</taxon>
        <taxon>Helicobacteraceae</taxon>
        <taxon>Helicobacter</taxon>
    </lineage>
</organism>